<feature type="domain" description="Anti sigma-E protein RseA N-terminal" evidence="1">
    <location>
        <begin position="6"/>
        <end position="81"/>
    </location>
</feature>
<dbReference type="RefSeq" id="WP_328987740.1">
    <property type="nucleotide sequence ID" value="NZ_CP121472.1"/>
</dbReference>
<dbReference type="EMBL" id="CP121472">
    <property type="protein sequence ID" value="WPL17222.1"/>
    <property type="molecule type" value="Genomic_DNA"/>
</dbReference>
<protein>
    <submittedName>
        <fullName evidence="2">Anti-RNA polymerase sigma factor SigE</fullName>
    </submittedName>
</protein>
<proteinExistence type="predicted"/>
<keyword evidence="3" id="KW-1185">Reference proteome</keyword>
<dbReference type="PANTHER" id="PTHR38104">
    <property type="match status" value="1"/>
</dbReference>
<organism evidence="2 3">
    <name type="scientific">Thiorhodovibrio winogradskyi</name>
    <dbReference type="NCBI Taxonomy" id="77007"/>
    <lineage>
        <taxon>Bacteria</taxon>
        <taxon>Pseudomonadati</taxon>
        <taxon>Pseudomonadota</taxon>
        <taxon>Gammaproteobacteria</taxon>
        <taxon>Chromatiales</taxon>
        <taxon>Chromatiaceae</taxon>
        <taxon>Thiorhodovibrio</taxon>
    </lineage>
</organism>
<dbReference type="Pfam" id="PF03872">
    <property type="entry name" value="RseA_N"/>
    <property type="match status" value="1"/>
</dbReference>
<evidence type="ECO:0000313" key="3">
    <source>
        <dbReference type="Proteomes" id="UP001432180"/>
    </source>
</evidence>
<dbReference type="SUPFAM" id="SSF89069">
    <property type="entry name" value="N-terminal, cytoplasmic domain of anti-sigmaE factor RseA"/>
    <property type="match status" value="1"/>
</dbReference>
<sequence length="259" mass="27598">MTQRLAEEQLSVLLDQDTDPTRVEAALAQLNQDVGLRERWGRYHLIRGALRGDSVRADYHGIAARVSERLDCEHPDQREATAKAPGMTEVEKASGAADRLTHGTGILGVKAMGIGGRQNLGFKGRTTTWLPLTGAALAGMMALGLTSLMPETLPPKTLPEFAELPSLSPAPLSAPLSGQLRSEPARRELIASDARSGSGVVSLPRGGLVAGEVVPWATSHPRLTSKLNYLVVGHQERVSASGIKGFLPYATLVGYQVQP</sequence>
<dbReference type="Proteomes" id="UP001432180">
    <property type="component" value="Chromosome"/>
</dbReference>
<dbReference type="CDD" id="cd16328">
    <property type="entry name" value="RseA_N"/>
    <property type="match status" value="1"/>
</dbReference>
<dbReference type="PANTHER" id="PTHR38104:SF1">
    <property type="entry name" value="ANTI-SIGMA-E FACTOR RSEA"/>
    <property type="match status" value="1"/>
</dbReference>
<evidence type="ECO:0000259" key="1">
    <source>
        <dbReference type="Pfam" id="PF03872"/>
    </source>
</evidence>
<name>A0ABZ0S8H2_9GAMM</name>
<reference evidence="2 3" key="1">
    <citation type="journal article" date="2023" name="Microorganisms">
        <title>Thiorhodovibrio frisius and Trv. litoralis spp. nov., Two Novel Members from a Clade of Fastidious Purple Sulfur Bacteria That Exhibit Unique Red-Shifted Light-Harvesting Capabilities.</title>
        <authorList>
            <person name="Methner A."/>
            <person name="Kuzyk S.B."/>
            <person name="Petersen J."/>
            <person name="Bauer S."/>
            <person name="Brinkmann H."/>
            <person name="Sichau K."/>
            <person name="Wanner G."/>
            <person name="Wolf J."/>
            <person name="Neumann-Schaal M."/>
            <person name="Henke P."/>
            <person name="Tank M."/>
            <person name="Sproer C."/>
            <person name="Bunk B."/>
            <person name="Overmann J."/>
        </authorList>
    </citation>
    <scope>NUCLEOTIDE SEQUENCE [LARGE SCALE GENOMIC DNA]</scope>
    <source>
        <strain evidence="2 3">DSM 6702</strain>
    </source>
</reference>
<dbReference type="Gene3D" id="1.10.10.880">
    <property type="entry name" value="Anti sigma-E protein RseA, N-terminal domain"/>
    <property type="match status" value="1"/>
</dbReference>
<dbReference type="InterPro" id="IPR036147">
    <property type="entry name" value="Anti-sigma_E_RseA_N_sf"/>
</dbReference>
<gene>
    <name evidence="2" type="ORF">Thiowin_02218</name>
</gene>
<evidence type="ECO:0000313" key="2">
    <source>
        <dbReference type="EMBL" id="WPL17222.1"/>
    </source>
</evidence>
<dbReference type="InterPro" id="IPR005572">
    <property type="entry name" value="Anti-sigma_E_RseA_N"/>
</dbReference>
<accession>A0ABZ0S8H2</accession>
<dbReference type="InterPro" id="IPR052383">
    <property type="entry name" value="Anti-sigma-E_RseA-like"/>
</dbReference>